<reference evidence="2" key="1">
    <citation type="submission" date="2021-02" db="EMBL/GenBank/DDBJ databases">
        <authorList>
            <person name="Dougan E. K."/>
            <person name="Rhodes N."/>
            <person name="Thang M."/>
            <person name="Chan C."/>
        </authorList>
    </citation>
    <scope>NUCLEOTIDE SEQUENCE</scope>
</reference>
<proteinExistence type="predicted"/>
<name>A0A813IJK9_POLGL</name>
<dbReference type="InterPro" id="IPR021848">
    <property type="entry name" value="HODM_asu-like"/>
</dbReference>
<evidence type="ECO:0000313" key="2">
    <source>
        <dbReference type="EMBL" id="CAE8652194.1"/>
    </source>
</evidence>
<accession>A0A813IJK9</accession>
<feature type="region of interest" description="Disordered" evidence="1">
    <location>
        <begin position="18"/>
        <end position="42"/>
    </location>
</feature>
<protein>
    <submittedName>
        <fullName evidence="2">Uncharacterized protein</fullName>
    </submittedName>
</protein>
<dbReference type="EMBL" id="CAJNNW010010530">
    <property type="protein sequence ID" value="CAE8652194.1"/>
    <property type="molecule type" value="Genomic_DNA"/>
</dbReference>
<sequence>MWRSLTAASRPTTCVCRGVQQAQKRRQGGGRSTRRPSPEDGHHNAFSWLAEGFTVTASPHGRLLPGLHALDLQDWMLLEVGARAHLEAKRAAFADAELRPQFLRLLPGSEAAQREVLDMLLAHLPKRYPDAYAVTAPALPPPSDNAARGSEASSASAPPPPHFPPESRVRVTTGGLDVDYVVGDFERSPLELASLLVQEDLGILQNGVLTAASVLFSFGSLPQRIGKSMEEIHARVPQYEADLHRPVSRVFQRVTPEKPLWRTNWNLSWSDSLLVSTSRYPHRNPGISDEERAVVLAGFRTVVAEKGLAHACWLKVEYQTLRRLVRNADTILFSVHTFLNPFHQMDPRAARQLLCNLDCLGTSAFNKYLGIDDAEMRTELRRYLEQVATNLPLATDLAN</sequence>
<evidence type="ECO:0000256" key="1">
    <source>
        <dbReference type="SAM" id="MobiDB-lite"/>
    </source>
</evidence>
<comment type="caution">
    <text evidence="2">The sequence shown here is derived from an EMBL/GenBank/DDBJ whole genome shotgun (WGS) entry which is preliminary data.</text>
</comment>
<feature type="compositionally biased region" description="Basic residues" evidence="1">
    <location>
        <begin position="23"/>
        <end position="34"/>
    </location>
</feature>
<dbReference type="Pfam" id="PF11927">
    <property type="entry name" value="HODM_asu-like"/>
    <property type="match status" value="1"/>
</dbReference>
<feature type="region of interest" description="Disordered" evidence="1">
    <location>
        <begin position="135"/>
        <end position="170"/>
    </location>
</feature>
<organism evidence="2 3">
    <name type="scientific">Polarella glacialis</name>
    <name type="common">Dinoflagellate</name>
    <dbReference type="NCBI Taxonomy" id="89957"/>
    <lineage>
        <taxon>Eukaryota</taxon>
        <taxon>Sar</taxon>
        <taxon>Alveolata</taxon>
        <taxon>Dinophyceae</taxon>
        <taxon>Suessiales</taxon>
        <taxon>Suessiaceae</taxon>
        <taxon>Polarella</taxon>
    </lineage>
</organism>
<feature type="compositionally biased region" description="Low complexity" evidence="1">
    <location>
        <begin position="146"/>
        <end position="156"/>
    </location>
</feature>
<gene>
    <name evidence="2" type="ORF">PGLA2088_LOCUS9516</name>
</gene>
<dbReference type="AlphaFoldDB" id="A0A813IJK9"/>
<dbReference type="Proteomes" id="UP000626109">
    <property type="component" value="Unassembled WGS sequence"/>
</dbReference>
<evidence type="ECO:0000313" key="3">
    <source>
        <dbReference type="Proteomes" id="UP000626109"/>
    </source>
</evidence>